<comment type="caution">
    <text evidence="3">The sequence shown here is derived from an EMBL/GenBank/DDBJ whole genome shotgun (WGS) entry which is preliminary data.</text>
</comment>
<organism evidence="3 4">
    <name type="scientific">Dorea ammoniilytica</name>
    <dbReference type="NCBI Taxonomy" id="2981788"/>
    <lineage>
        <taxon>Bacteria</taxon>
        <taxon>Bacillati</taxon>
        <taxon>Bacillota</taxon>
        <taxon>Clostridia</taxon>
        <taxon>Lachnospirales</taxon>
        <taxon>Lachnospiraceae</taxon>
        <taxon>Dorea</taxon>
    </lineage>
</organism>
<evidence type="ECO:0000256" key="1">
    <source>
        <dbReference type="SAM" id="MobiDB-lite"/>
    </source>
</evidence>
<name>A0ABT2S7H2_9FIRM</name>
<feature type="region of interest" description="Disordered" evidence="1">
    <location>
        <begin position="25"/>
        <end position="107"/>
    </location>
</feature>
<sequence length="394" mass="41850">MKMKKVLPILMAAVLTTASLPMMANASDASSQTESSTESSESTEDSSNSEKSSSSEAENVTSDTQDKDTTGDNPENTKDTTADTTDADAEDSTDETEVIEGDQVDTDNVVTLGENLTTEQRDAMYKYFGTSADKVRTIIVTHSDEVKYMEGIATAEQIGNTTNSCAYVEPTNSGGIKVKTANLNFVTSAMIASTLTTAGMENCNVIAACPFEVSGTGALTGIIMAYETASGEKLDEGKKEAAMEELITTGDLADSIGSEEATQVVGEVKEEILDKGLTDPDEIGDAVDKIAEKHDVTLTDDQKQQLVSLMEKISQYDYDLDSIKDTLNNLSGKVGALEGVWNSVKSFFVGSGDGILNDTDDSALGSNIITDSNVDVSGFKDGLLTRIINFFKGE</sequence>
<reference evidence="3 4" key="1">
    <citation type="journal article" date="2021" name="ISME Commun">
        <title>Automated analysis of genomic sequences facilitates high-throughput and comprehensive description of bacteria.</title>
        <authorList>
            <person name="Hitch T.C.A."/>
        </authorList>
    </citation>
    <scope>NUCLEOTIDE SEQUENCE [LARGE SCALE GENOMIC DNA]</scope>
    <source>
        <strain evidence="3 4">Sanger_02</strain>
    </source>
</reference>
<evidence type="ECO:0000313" key="4">
    <source>
        <dbReference type="Proteomes" id="UP001207605"/>
    </source>
</evidence>
<evidence type="ECO:0000256" key="2">
    <source>
        <dbReference type="SAM" id="SignalP"/>
    </source>
</evidence>
<keyword evidence="4" id="KW-1185">Reference proteome</keyword>
<dbReference type="EMBL" id="JAOQJV010000012">
    <property type="protein sequence ID" value="MCU6700478.1"/>
    <property type="molecule type" value="Genomic_DNA"/>
</dbReference>
<feature type="signal peptide" evidence="2">
    <location>
        <begin position="1"/>
        <end position="26"/>
    </location>
</feature>
<keyword evidence="2" id="KW-0732">Signal</keyword>
<dbReference type="Proteomes" id="UP001207605">
    <property type="component" value="Unassembled WGS sequence"/>
</dbReference>
<feature type="compositionally biased region" description="Low complexity" evidence="1">
    <location>
        <begin position="25"/>
        <end position="59"/>
    </location>
</feature>
<feature type="chain" id="PRO_5046861317" evidence="2">
    <location>
        <begin position="27"/>
        <end position="394"/>
    </location>
</feature>
<feature type="compositionally biased region" description="Basic and acidic residues" evidence="1">
    <location>
        <begin position="64"/>
        <end position="81"/>
    </location>
</feature>
<dbReference type="InterPro" id="IPR009343">
    <property type="entry name" value="DUF1002"/>
</dbReference>
<accession>A0ABT2S7H2</accession>
<proteinExistence type="predicted"/>
<dbReference type="RefSeq" id="WP_262581846.1">
    <property type="nucleotide sequence ID" value="NZ_JAOQJV010000012.1"/>
</dbReference>
<gene>
    <name evidence="3" type="ORF">OCV65_09585</name>
</gene>
<feature type="compositionally biased region" description="Acidic residues" evidence="1">
    <location>
        <begin position="85"/>
        <end position="105"/>
    </location>
</feature>
<dbReference type="Pfam" id="PF06207">
    <property type="entry name" value="DUF1002"/>
    <property type="match status" value="1"/>
</dbReference>
<evidence type="ECO:0000313" key="3">
    <source>
        <dbReference type="EMBL" id="MCU6700478.1"/>
    </source>
</evidence>
<protein>
    <submittedName>
        <fullName evidence="3">DUF1002 domain-containing protein</fullName>
    </submittedName>
</protein>